<reference evidence="2 3" key="1">
    <citation type="submission" date="2019-05" db="EMBL/GenBank/DDBJ databases">
        <title>Hymenobacter edaphi sp. nov., isolated from abandoned arsenic-contaminated farmland soil.</title>
        <authorList>
            <person name="Nie L."/>
        </authorList>
    </citation>
    <scope>NUCLEOTIDE SEQUENCE [LARGE SCALE GENOMIC DNA]</scope>
    <source>
        <strain evidence="2 3">1-3-3-8</strain>
    </source>
</reference>
<dbReference type="Proteomes" id="UP000305517">
    <property type="component" value="Unassembled WGS sequence"/>
</dbReference>
<evidence type="ECO:0008006" key="4">
    <source>
        <dbReference type="Google" id="ProtNLM"/>
    </source>
</evidence>
<feature type="signal peptide" evidence="1">
    <location>
        <begin position="1"/>
        <end position="31"/>
    </location>
</feature>
<protein>
    <recommendedName>
        <fullName evidence="4">DUF3887 domain-containing protein</fullName>
    </recommendedName>
</protein>
<accession>A0A5R8WM53</accession>
<organism evidence="2 3">
    <name type="scientific">Hymenobacter jeollabukensis</name>
    <dbReference type="NCBI Taxonomy" id="2025313"/>
    <lineage>
        <taxon>Bacteria</taxon>
        <taxon>Pseudomonadati</taxon>
        <taxon>Bacteroidota</taxon>
        <taxon>Cytophagia</taxon>
        <taxon>Cytophagales</taxon>
        <taxon>Hymenobacteraceae</taxon>
        <taxon>Hymenobacter</taxon>
    </lineage>
</organism>
<keyword evidence="1" id="KW-0732">Signal</keyword>
<evidence type="ECO:0000313" key="2">
    <source>
        <dbReference type="EMBL" id="TLM90496.1"/>
    </source>
</evidence>
<comment type="caution">
    <text evidence="2">The sequence shown here is derived from an EMBL/GenBank/DDBJ whole genome shotgun (WGS) entry which is preliminary data.</text>
</comment>
<dbReference type="AlphaFoldDB" id="A0A5R8WM53"/>
<feature type="chain" id="PRO_5024284039" description="DUF3887 domain-containing protein" evidence="1">
    <location>
        <begin position="32"/>
        <end position="151"/>
    </location>
</feature>
<dbReference type="OrthoDB" id="886373at2"/>
<dbReference type="RefSeq" id="WP_138079761.1">
    <property type="nucleotide sequence ID" value="NZ_VAJM01000009.1"/>
</dbReference>
<proteinExistence type="predicted"/>
<dbReference type="EMBL" id="VAJM01000009">
    <property type="protein sequence ID" value="TLM90496.1"/>
    <property type="molecule type" value="Genomic_DNA"/>
</dbReference>
<evidence type="ECO:0000313" key="3">
    <source>
        <dbReference type="Proteomes" id="UP000305517"/>
    </source>
</evidence>
<name>A0A5R8WM53_9BACT</name>
<gene>
    <name evidence="2" type="ORF">FDY95_17425</name>
</gene>
<keyword evidence="3" id="KW-1185">Reference proteome</keyword>
<evidence type="ECO:0000256" key="1">
    <source>
        <dbReference type="SAM" id="SignalP"/>
    </source>
</evidence>
<sequence>MFRRATRFRAGRAGVLTLTLGLCLTTWPATPAAEAPSQVQVARRFLLAVLAGHRAAAYRLLAPETQARLSPDGFAAAAQPLYAEGQRRGATIDLYKFGVRIGDTDSQPFCAFMFRSDTAATRPEVQLDVTFGSDAARQVQGFGLVPSPPAR</sequence>